<dbReference type="RefSeq" id="WP_190432428.1">
    <property type="nucleotide sequence ID" value="NZ_JAMPKM010000007.1"/>
</dbReference>
<name>A0ABV0J8A8_9CYAN</name>
<dbReference type="Gene3D" id="1.10.10.10">
    <property type="entry name" value="Winged helix-like DNA-binding domain superfamily/Winged helix DNA-binding domain"/>
    <property type="match status" value="1"/>
</dbReference>
<reference evidence="1 2" key="1">
    <citation type="submission" date="2022-04" db="EMBL/GenBank/DDBJ databases">
        <title>Positive selection, recombination, and allopatry shape intraspecific diversity of widespread and dominant cyanobacteria.</title>
        <authorList>
            <person name="Wei J."/>
            <person name="Shu W."/>
            <person name="Hu C."/>
        </authorList>
    </citation>
    <scope>NUCLEOTIDE SEQUENCE [LARGE SCALE GENOMIC DNA]</scope>
    <source>
        <strain evidence="1 2">GB2-A4</strain>
    </source>
</reference>
<dbReference type="EMBL" id="JAMPKM010000007">
    <property type="protein sequence ID" value="MEP0818028.1"/>
    <property type="molecule type" value="Genomic_DNA"/>
</dbReference>
<gene>
    <name evidence="1" type="ORF">NC998_13080</name>
</gene>
<keyword evidence="2" id="KW-1185">Reference proteome</keyword>
<dbReference type="InterPro" id="IPR036390">
    <property type="entry name" value="WH_DNA-bd_sf"/>
</dbReference>
<comment type="caution">
    <text evidence="1">The sequence shown here is derived from an EMBL/GenBank/DDBJ whole genome shotgun (WGS) entry which is preliminary data.</text>
</comment>
<organism evidence="1 2">
    <name type="scientific">Trichocoleus desertorum GB2-A4</name>
    <dbReference type="NCBI Taxonomy" id="2933944"/>
    <lineage>
        <taxon>Bacteria</taxon>
        <taxon>Bacillati</taxon>
        <taxon>Cyanobacteriota</taxon>
        <taxon>Cyanophyceae</taxon>
        <taxon>Leptolyngbyales</taxon>
        <taxon>Trichocoleusaceae</taxon>
        <taxon>Trichocoleus</taxon>
    </lineage>
</organism>
<accession>A0ABV0J8A8</accession>
<dbReference type="Proteomes" id="UP001464891">
    <property type="component" value="Unassembled WGS sequence"/>
</dbReference>
<evidence type="ECO:0000313" key="2">
    <source>
        <dbReference type="Proteomes" id="UP001464891"/>
    </source>
</evidence>
<protein>
    <submittedName>
        <fullName evidence="1">Helix-turn-helix domain-containing protein</fullName>
    </submittedName>
</protein>
<dbReference type="SUPFAM" id="SSF46785">
    <property type="entry name" value="Winged helix' DNA-binding domain"/>
    <property type="match status" value="1"/>
</dbReference>
<evidence type="ECO:0000313" key="1">
    <source>
        <dbReference type="EMBL" id="MEP0818028.1"/>
    </source>
</evidence>
<dbReference type="InterPro" id="IPR036388">
    <property type="entry name" value="WH-like_DNA-bd_sf"/>
</dbReference>
<sequence>MNVDETRVLSALERRPLTVENLAHALGCPISEMHEVVQQLWQKGYIDTSRATAENHHGHGQWLMSQLLPWGHPQAPVAIHSNSKTYFILTSKGHLHLHPILSLNQEA</sequence>
<proteinExistence type="predicted"/>